<reference evidence="11 12" key="1">
    <citation type="submission" date="2016-10" db="EMBL/GenBank/DDBJ databases">
        <authorList>
            <person name="Varghese N."/>
            <person name="Submissions S."/>
        </authorList>
    </citation>
    <scope>NUCLEOTIDE SEQUENCE [LARGE SCALE GENOMIC DNA]</scope>
    <source>
        <strain evidence="11 12">FF3</strain>
    </source>
</reference>
<evidence type="ECO:0000313" key="11">
    <source>
        <dbReference type="EMBL" id="SEJ92332.1"/>
    </source>
</evidence>
<name>A0A975WCI8_9RHOB</name>
<dbReference type="SUPFAM" id="SSF51658">
    <property type="entry name" value="Xylose isomerase-like"/>
    <property type="match status" value="1"/>
</dbReference>
<comment type="cofactor">
    <cofactor evidence="2">
        <name>Mn(2+)</name>
        <dbReference type="ChEBI" id="CHEBI:29035"/>
    </cofactor>
</comment>
<accession>A0A975WCI8</accession>
<comment type="similarity">
    <text evidence="6">Belongs to the mannonate dehydratase family.</text>
</comment>
<dbReference type="Gene3D" id="3.20.20.150">
    <property type="entry name" value="Divalent-metal-dependent TIM barrel enzymes"/>
    <property type="match status" value="1"/>
</dbReference>
<gene>
    <name evidence="11" type="ORF">SAMN04487940_1149</name>
</gene>
<dbReference type="EMBL" id="FNYY01000014">
    <property type="protein sequence ID" value="SEJ92332.1"/>
    <property type="molecule type" value="Genomic_DNA"/>
</dbReference>
<dbReference type="InterPro" id="IPR036237">
    <property type="entry name" value="Xyl_isomerase-like_sf"/>
</dbReference>
<dbReference type="Proteomes" id="UP000182932">
    <property type="component" value="Unassembled WGS sequence"/>
</dbReference>
<keyword evidence="12" id="KW-1185">Reference proteome</keyword>
<dbReference type="GO" id="GO:0008198">
    <property type="term" value="F:ferrous iron binding"/>
    <property type="evidence" value="ECO:0007669"/>
    <property type="project" value="TreeGrafter"/>
</dbReference>
<dbReference type="RefSeq" id="WP_074837652.1">
    <property type="nucleotide sequence ID" value="NZ_CATMKJ010000010.1"/>
</dbReference>
<evidence type="ECO:0000256" key="9">
    <source>
        <dbReference type="ARBA" id="ARBA00023211"/>
    </source>
</evidence>
<dbReference type="GO" id="GO:0030145">
    <property type="term" value="F:manganese ion binding"/>
    <property type="evidence" value="ECO:0007669"/>
    <property type="project" value="TreeGrafter"/>
</dbReference>
<dbReference type="PANTHER" id="PTHR30387">
    <property type="entry name" value="MANNONATE DEHYDRATASE"/>
    <property type="match status" value="1"/>
</dbReference>
<comment type="cofactor">
    <cofactor evidence="3">
        <name>Fe(2+)</name>
        <dbReference type="ChEBI" id="CHEBI:29033"/>
    </cofactor>
</comment>
<comment type="caution">
    <text evidence="11">The sequence shown here is derived from an EMBL/GenBank/DDBJ whole genome shotgun (WGS) entry which is preliminary data.</text>
</comment>
<evidence type="ECO:0000256" key="4">
    <source>
        <dbReference type="ARBA" id="ARBA00002713"/>
    </source>
</evidence>
<evidence type="ECO:0000256" key="8">
    <source>
        <dbReference type="ARBA" id="ARBA00023004"/>
    </source>
</evidence>
<evidence type="ECO:0000256" key="3">
    <source>
        <dbReference type="ARBA" id="ARBA00001954"/>
    </source>
</evidence>
<evidence type="ECO:0000256" key="6">
    <source>
        <dbReference type="ARBA" id="ARBA00007389"/>
    </source>
</evidence>
<evidence type="ECO:0000256" key="2">
    <source>
        <dbReference type="ARBA" id="ARBA00001936"/>
    </source>
</evidence>
<dbReference type="GO" id="GO:0008927">
    <property type="term" value="F:mannonate dehydratase activity"/>
    <property type="evidence" value="ECO:0007669"/>
    <property type="project" value="UniProtKB-EC"/>
</dbReference>
<evidence type="ECO:0000256" key="1">
    <source>
        <dbReference type="ARBA" id="ARBA00001794"/>
    </source>
</evidence>
<dbReference type="EC" id="4.2.1.8" evidence="7"/>
<keyword evidence="8" id="KW-0408">Iron</keyword>
<keyword evidence="9" id="KW-0464">Manganese</keyword>
<comment type="catalytic activity">
    <reaction evidence="1">
        <text>D-mannonate = 2-dehydro-3-deoxy-D-gluconate + H2O</text>
        <dbReference type="Rhea" id="RHEA:20097"/>
        <dbReference type="ChEBI" id="CHEBI:15377"/>
        <dbReference type="ChEBI" id="CHEBI:17767"/>
        <dbReference type="ChEBI" id="CHEBI:57990"/>
        <dbReference type="EC" id="4.2.1.8"/>
    </reaction>
</comment>
<sequence length="347" mass="37774">MGMRVAIGQFNEITTETMAFARQLGIDSVQMNTPLLPGADTWDAADVQRLADAVAAEGLKLEAIENVPVHFYDKVMTGAPGREAQIENYCAIIRALGAAGIGILGYHFMPNSVWRTNRRIKGRGGARNTGFDLAEATAATTRAEAERFLPSVLGDLSAMPLRFGDDAGISHDQMWDNYAWFLDRVLPVAEEAGVRLALHPDDPPASELGGVARLFTGVENFKRAEALAKDSPAWALDLCLGSCSSMLGGAQTVREMISHFGPRGKIAYVHFRDVQGSVPRFVECFLGEGNFNPSEMIGLLRDNGFDGFLLDDHVPQIENDSPWGHRARGHAIGYLQGLLNAHPQREV</sequence>
<evidence type="ECO:0000256" key="7">
    <source>
        <dbReference type="ARBA" id="ARBA00012927"/>
    </source>
</evidence>
<organism evidence="11 12">
    <name type="scientific">Marinovum algicola</name>
    <dbReference type="NCBI Taxonomy" id="42444"/>
    <lineage>
        <taxon>Bacteria</taxon>
        <taxon>Pseudomonadati</taxon>
        <taxon>Pseudomonadota</taxon>
        <taxon>Alphaproteobacteria</taxon>
        <taxon>Rhodobacterales</taxon>
        <taxon>Roseobacteraceae</taxon>
        <taxon>Marinovum</taxon>
    </lineage>
</organism>
<protein>
    <recommendedName>
        <fullName evidence="7">mannonate dehydratase</fullName>
        <ecNumber evidence="7">4.2.1.8</ecNumber>
    </recommendedName>
</protein>
<dbReference type="AlphaFoldDB" id="A0A975WCI8"/>
<dbReference type="PANTHER" id="PTHR30387:SF2">
    <property type="entry name" value="MANNONATE DEHYDRATASE"/>
    <property type="match status" value="1"/>
</dbReference>
<comment type="pathway">
    <text evidence="5">Carbohydrate metabolism; pentose and glucuronate interconversion.</text>
</comment>
<proteinExistence type="inferred from homology"/>
<evidence type="ECO:0000313" key="12">
    <source>
        <dbReference type="Proteomes" id="UP000182932"/>
    </source>
</evidence>
<dbReference type="Pfam" id="PF03786">
    <property type="entry name" value="UxuA"/>
    <property type="match status" value="1"/>
</dbReference>
<evidence type="ECO:0000256" key="5">
    <source>
        <dbReference type="ARBA" id="ARBA00004892"/>
    </source>
</evidence>
<dbReference type="InterPro" id="IPR004628">
    <property type="entry name" value="Man_deHydtase"/>
</dbReference>
<evidence type="ECO:0000256" key="10">
    <source>
        <dbReference type="ARBA" id="ARBA00023239"/>
    </source>
</evidence>
<comment type="function">
    <text evidence="4">Catalyzes the dehydration of D-mannonate.</text>
</comment>
<keyword evidence="10" id="KW-0456">Lyase</keyword>
<dbReference type="GeneID" id="80819675"/>
<dbReference type="GO" id="GO:0042840">
    <property type="term" value="P:D-glucuronate catabolic process"/>
    <property type="evidence" value="ECO:0007669"/>
    <property type="project" value="TreeGrafter"/>
</dbReference>